<proteinExistence type="predicted"/>
<evidence type="ECO:0000313" key="2">
    <source>
        <dbReference type="Proteomes" id="UP000193100"/>
    </source>
</evidence>
<dbReference type="GeneID" id="77255868"/>
<protein>
    <submittedName>
        <fullName evidence="1">Uncharacterized protein</fullName>
    </submittedName>
</protein>
<organism evidence="1 2">
    <name type="scientific">Marinobacter salarius</name>
    <dbReference type="NCBI Taxonomy" id="1420917"/>
    <lineage>
        <taxon>Bacteria</taxon>
        <taxon>Pseudomonadati</taxon>
        <taxon>Pseudomonadota</taxon>
        <taxon>Gammaproteobacteria</taxon>
        <taxon>Pseudomonadales</taxon>
        <taxon>Marinobacteraceae</taxon>
        <taxon>Marinobacter</taxon>
    </lineage>
</organism>
<dbReference type="RefSeq" id="WP_227517907.1">
    <property type="nucleotide sequence ID" value="NZ_CP020931.1"/>
</dbReference>
<evidence type="ECO:0000313" key="1">
    <source>
        <dbReference type="EMBL" id="ARM83993.1"/>
    </source>
</evidence>
<dbReference type="Proteomes" id="UP000193100">
    <property type="component" value="Chromosome"/>
</dbReference>
<dbReference type="AlphaFoldDB" id="A0A1W6K996"/>
<reference evidence="1 2" key="1">
    <citation type="submission" date="2017-04" db="EMBL/GenBank/DDBJ databases">
        <title>Genome Sequence of Marinobacter salarius strain SMR5 Isolated from a culture of the Diatom Skeletonema marinoi.</title>
        <authorList>
            <person name="Topel M."/>
            <person name="Pinder M.I.M."/>
            <person name="Johansson O.N."/>
            <person name="Kourtchenko O."/>
            <person name="Godhe A."/>
            <person name="Clarke A.K."/>
        </authorList>
    </citation>
    <scope>NUCLEOTIDE SEQUENCE [LARGE SCALE GENOMIC DNA]</scope>
    <source>
        <strain evidence="1 2">SMR5</strain>
    </source>
</reference>
<sequence>MPKLNQQILAFNRGLISPLALGRIDLERTALSSEIDVNWMTRVLGSTMLRPGLEYRWATKSNAKAKGIPFVFSTSQTALVEVSESALRVWGGEALVARPSVSSSITNGGFDSDLTGWTDDDGANATSQWVTGGYLSLQGNGTNSAIRYQSVSTSSAGIEHALRIVVERGPVTLSVGTSAGDDTYISATLKTGTHSLTFTPSGTFFVHFASSRKHSVLVDSVAVEFAGVMELPSPWAENDLGALRYDQSGDVIFVACSGYQQHRIERRSDTSWSIVAYEPEDGPFRGINLGPITLEPSALSGDITVTASSDFFEAGHDGALFRLTAAGQQVEEDLSSADSFTDPVRVTGIGSSRRLTISISGTFSGTLRLQRSPAEPGSWTDVKSWTSGTTENFNDGFDNQVMFYRIGFKTGEYTSGTASVSASFAGGTSNGVVRLTGITSGTEADAVVLEDLGGDEATSDWEEGAWSDLRGWPSAVALYEGRLWWAGGDNIWGSESDAYEDFDDQTEGDAAPISRAIGSGPVDVINWLLPCQRLLVGTEGSEKSARSNSLDEPLTPTNFNLKTISTQGSARVAAVLVDHKGLFVQRSGLRIYEMDFKPKTYDYGSMDMTTLVPEVCSPGVSRMAVQRQPDTRVHCVLADGTVAILIYDSAENVICWLKFETSGDVEDVVVLPGQDEDQVYYLVKRTVNGNEVRYFERWARESECQGGQINKQADSFVAYSGAATSSISGLDHLEGESVVIWGDGKDLGAKTVSGGSITLSSAVQSAVVGLTYTAKRKTTKLAYGAAMGTALTMRKRINALGLVLANTHYQGLRYGPDFDRLDDLPAMEMGAVTPDDTVWEAFDRDSFEFSGTWDTDSRLCLQAQAPRPCTILAAVISMDTNDKA</sequence>
<accession>A0A1W6K996</accession>
<dbReference type="EMBL" id="CP020931">
    <property type="protein sequence ID" value="ARM83993.1"/>
    <property type="molecule type" value="Genomic_DNA"/>
</dbReference>
<gene>
    <name evidence="1" type="ORF">MARSALSMR5_01915</name>
</gene>
<name>A0A1W6K996_9GAMM</name>